<feature type="region of interest" description="Disordered" evidence="5">
    <location>
        <begin position="352"/>
        <end position="376"/>
    </location>
</feature>
<dbReference type="GeneID" id="34518843"/>
<dbReference type="AlphaFoldDB" id="W6MHY6"/>
<evidence type="ECO:0000256" key="5">
    <source>
        <dbReference type="SAM" id="MobiDB-lite"/>
    </source>
</evidence>
<reference evidence="7" key="1">
    <citation type="submission" date="2013-12" db="EMBL/GenBank/DDBJ databases">
        <authorList>
            <person name="Genoscope - CEA"/>
        </authorList>
    </citation>
    <scope>NUCLEOTIDE SEQUENCE</scope>
    <source>
        <strain evidence="7">CBS 1993</strain>
    </source>
</reference>
<evidence type="ECO:0000256" key="4">
    <source>
        <dbReference type="ARBA" id="ARBA00023136"/>
    </source>
</evidence>
<feature type="transmembrane region" description="Helical" evidence="6">
    <location>
        <begin position="156"/>
        <end position="175"/>
    </location>
</feature>
<evidence type="ECO:0000256" key="3">
    <source>
        <dbReference type="ARBA" id="ARBA00022989"/>
    </source>
</evidence>
<feature type="compositionally biased region" description="Polar residues" evidence="5">
    <location>
        <begin position="355"/>
        <end position="368"/>
    </location>
</feature>
<dbReference type="GO" id="GO:0016020">
    <property type="term" value="C:membrane"/>
    <property type="evidence" value="ECO:0007669"/>
    <property type="project" value="UniProtKB-SubCell"/>
</dbReference>
<feature type="transmembrane region" description="Helical" evidence="6">
    <location>
        <begin position="195"/>
        <end position="212"/>
    </location>
</feature>
<dbReference type="PANTHER" id="PTHR13377">
    <property type="entry name" value="PLACENTAL PROTEIN 6"/>
    <property type="match status" value="1"/>
</dbReference>
<dbReference type="Pfam" id="PF08551">
    <property type="entry name" value="DUF1751"/>
    <property type="match status" value="1"/>
</dbReference>
<dbReference type="SMART" id="SM01160">
    <property type="entry name" value="DUF1751"/>
    <property type="match status" value="1"/>
</dbReference>
<evidence type="ECO:0000256" key="6">
    <source>
        <dbReference type="SAM" id="Phobius"/>
    </source>
</evidence>
<feature type="transmembrane region" description="Helical" evidence="6">
    <location>
        <begin position="125"/>
        <end position="150"/>
    </location>
</feature>
<keyword evidence="2 6" id="KW-0812">Transmembrane</keyword>
<dbReference type="GO" id="GO:0005794">
    <property type="term" value="C:Golgi apparatus"/>
    <property type="evidence" value="ECO:0007669"/>
    <property type="project" value="TreeGrafter"/>
</dbReference>
<dbReference type="InterPro" id="IPR013861">
    <property type="entry name" value="TMEM115/Pdh1/Rbl19"/>
</dbReference>
<protein>
    <recommendedName>
        <fullName evidence="9">Transmembrane protein 115</fullName>
    </recommendedName>
</protein>
<dbReference type="STRING" id="1382522.W6MHY6"/>
<evidence type="ECO:0000256" key="1">
    <source>
        <dbReference type="ARBA" id="ARBA00004141"/>
    </source>
</evidence>
<reference evidence="7" key="2">
    <citation type="submission" date="2014-02" db="EMBL/GenBank/DDBJ databases">
        <title>Complete DNA sequence of /Kuraishia capsulata/ illustrates novel genomic features among budding yeasts (/Saccharomycotina/).</title>
        <authorList>
            <person name="Morales L."/>
            <person name="Noel B."/>
            <person name="Porcel B."/>
            <person name="Marcet-Houben M."/>
            <person name="Hullo M-F."/>
            <person name="Sacerdot C."/>
            <person name="Tekaia F."/>
            <person name="Leh-Louis V."/>
            <person name="Despons L."/>
            <person name="Khanna V."/>
            <person name="Aury J-M."/>
            <person name="Barbe V."/>
            <person name="Couloux A."/>
            <person name="Labadie K."/>
            <person name="Pelletier E."/>
            <person name="Souciet J-L."/>
            <person name="Boekhout T."/>
            <person name="Gabaldon T."/>
            <person name="Wincker P."/>
            <person name="Dujon B."/>
        </authorList>
    </citation>
    <scope>NUCLEOTIDE SEQUENCE</scope>
    <source>
        <strain evidence="7">CBS 1993</strain>
    </source>
</reference>
<proteinExistence type="predicted"/>
<dbReference type="EMBL" id="HG793126">
    <property type="protein sequence ID" value="CDK25443.1"/>
    <property type="molecule type" value="Genomic_DNA"/>
</dbReference>
<evidence type="ECO:0000313" key="8">
    <source>
        <dbReference type="Proteomes" id="UP000019384"/>
    </source>
</evidence>
<accession>W6MHY6</accession>
<evidence type="ECO:0000313" key="7">
    <source>
        <dbReference type="EMBL" id="CDK25443.1"/>
    </source>
</evidence>
<sequence length="390" mass="43349">MLGSSLLRKVKLPTVVKAYLGITTLLSLITLTIKYQSYQSLLRTTPVESVAGVSFSSIAVPMLQLIPGSAMFYPWVLLTSTFVETTLVRYAFALVVLYFGLNYCEKMWNYNDSGMLNQAVFSETVIYVTVVAVLTNLTTAITTTVVDVMFLADQELSAPITHGVLSILMAFIVVVKQFSPEHTIKILQGGLTVRVRQIPIMILFMSVVLSLVRRSLSPMLPICNSFYISWMYLRFFQKTTLSNDLITPTTVTQGTVIRGDASDTFAFIQFFPDFIKPTLKPLCRAIYHTSVLLSVIKPFNDDDIETGNLRAIKRINAFTQQDQNVSARDIAERRRQVALRVLEERVGKDDFPVRSMSSASIPQLPRTNSSVVVSAPASTPALVEAGSDKK</sequence>
<dbReference type="Proteomes" id="UP000019384">
    <property type="component" value="Unassembled WGS sequence"/>
</dbReference>
<dbReference type="RefSeq" id="XP_022457455.1">
    <property type="nucleotide sequence ID" value="XM_022603589.1"/>
</dbReference>
<name>W6MHY6_9ASCO</name>
<dbReference type="OrthoDB" id="73612at2759"/>
<keyword evidence="3 6" id="KW-1133">Transmembrane helix</keyword>
<gene>
    <name evidence="7" type="ORF">KUCA_T00001413001</name>
</gene>
<keyword evidence="4 6" id="KW-0472">Membrane</keyword>
<organism evidence="7 8">
    <name type="scientific">Kuraishia capsulata CBS 1993</name>
    <dbReference type="NCBI Taxonomy" id="1382522"/>
    <lineage>
        <taxon>Eukaryota</taxon>
        <taxon>Fungi</taxon>
        <taxon>Dikarya</taxon>
        <taxon>Ascomycota</taxon>
        <taxon>Saccharomycotina</taxon>
        <taxon>Pichiomycetes</taxon>
        <taxon>Pichiales</taxon>
        <taxon>Pichiaceae</taxon>
        <taxon>Kuraishia</taxon>
    </lineage>
</organism>
<comment type="subcellular location">
    <subcellularLocation>
        <location evidence="1">Membrane</location>
        <topology evidence="1">Multi-pass membrane protein</topology>
    </subcellularLocation>
</comment>
<feature type="transmembrane region" description="Helical" evidence="6">
    <location>
        <begin position="47"/>
        <end position="67"/>
    </location>
</feature>
<evidence type="ECO:0000256" key="2">
    <source>
        <dbReference type="ARBA" id="ARBA00022692"/>
    </source>
</evidence>
<dbReference type="GO" id="GO:0006890">
    <property type="term" value="P:retrograde vesicle-mediated transport, Golgi to endoplasmic reticulum"/>
    <property type="evidence" value="ECO:0007669"/>
    <property type="project" value="InterPro"/>
</dbReference>
<feature type="transmembrane region" description="Helical" evidence="6">
    <location>
        <begin position="16"/>
        <end position="35"/>
    </location>
</feature>
<dbReference type="PANTHER" id="PTHR13377:SF3">
    <property type="entry name" value="TRANSMEMBRANE PROTEIN 115"/>
    <property type="match status" value="1"/>
</dbReference>
<feature type="transmembrane region" description="Helical" evidence="6">
    <location>
        <begin position="87"/>
        <end position="104"/>
    </location>
</feature>
<evidence type="ECO:0008006" key="9">
    <source>
        <dbReference type="Google" id="ProtNLM"/>
    </source>
</evidence>
<dbReference type="HOGENOM" id="CLU_043563_1_0_1"/>
<keyword evidence="8" id="KW-1185">Reference proteome</keyword>